<dbReference type="GO" id="GO:0016787">
    <property type="term" value="F:hydrolase activity"/>
    <property type="evidence" value="ECO:0007669"/>
    <property type="project" value="UniProtKB-KW"/>
</dbReference>
<accession>A0ABN0NIN5</accession>
<keyword evidence="3" id="KW-1185">Reference proteome</keyword>
<name>A0ABN0NIN5_9GAMM</name>
<dbReference type="Proteomes" id="UP000016534">
    <property type="component" value="Unassembled WGS sequence"/>
</dbReference>
<evidence type="ECO:0000313" key="2">
    <source>
        <dbReference type="EMBL" id="ERG61242.1"/>
    </source>
</evidence>
<dbReference type="InterPro" id="IPR008928">
    <property type="entry name" value="6-hairpin_glycosidase_sf"/>
</dbReference>
<sequence>MNTLLKIASISSLVLLSSCSSKMHQKSVEARFVPERMDDFAFENDKVAFRVYGPALKDSVENSGTDCWLKRVDYPIINKWYEGEREGISYHADHGEGYDPYHVGNSLGCGSMALWDENADKSDRLIQPNVYTDYSIIEKTADKVVFELTYQYTDQDITEKKRYTLEKGSQFYKVQSQFTHNGKPIQLKVAVGVTTHDGKAQTHVNSEGDAITTWETIDGSQVGTSVLLPKFTHTHYILQQSDKKDRSHALLVAQTNKAGEITYYGGFAWSKAGDITTFKQWQDYASNYLAKDKNTQVTAESVKSLTKKVADWQIANFAEEGKYRALPRKPPQWMNREQYHDLEWHHGALYAGMNEWRKIADDDKYTNFLMEIGQRNDWKLHQRPYHADDHTVGQFYLSLYEDFHQPKMLEPTRKQFDWILAHPKTGTLDWLAENTHAHDRWGWCDALFMAPPVWARLAKITGEEKYLDFMHQEYKATYDLLWSKKGQLFWRDSSFFDKHEKNGEDVFWARGNGWVFGGLALMIPDLPVTWEKRDFYINLYKKMAARLIEIQRDDGTWSMGLLGGTQGYPIKETSGTSFYAFGLAWGINNGYLDKETYRPALMKAWRAISDSVTDDGMLAFVQPVGAAPGDSFPDYTEVYGVGAFLAAGSEVYKLLEDEKPKKHVAHNTIQTLMHNAGWCWFQDPRAIIQNGKLIIGSVAGNGVGDAAVGVYDLDKKQLLGRTTLKTKFDHDDHNSPVFYARPDGSVLSVYARHNSEKVHYYRISNSDNFLSWGEEKTIQSPANVTYMNLYDLPDEGTLYNLYRGIDWNPTYVTSKDYGATWSDEHVHLIQNEVPGVQRPYARYAGNSKDTIGLSFTDAHPRDFGNSIYYSEFRKGNFYNVDGTLIKNLKKDGPLKPSEAEKLFQGGGGNFRGVDLSVEKSAWTSSVAFDDKGYPHVAYTYYLNNLDQRYRIASWDGKKWHDREVAFAGSRLYDREASYTGLITVDPSDPTHVVISSNVNPTTGESLAMPHQIFSAHIGLDDDTNIIQWQQLTHDKNNENLRPMIVNSDKHKVIMWLQGQYNSWTDYYLDAVGIVVE</sequence>
<dbReference type="PANTHER" id="PTHR33886">
    <property type="entry name" value="UNSATURATED RHAMNOGALACTURONAN HYDROLASE (EUROFUNG)"/>
    <property type="match status" value="1"/>
</dbReference>
<dbReference type="InterPro" id="IPR036278">
    <property type="entry name" value="Sialidase_sf"/>
</dbReference>
<dbReference type="InterPro" id="IPR010905">
    <property type="entry name" value="Glyco_hydro_88"/>
</dbReference>
<protein>
    <submittedName>
        <fullName evidence="2">Glycosyl hydrolase family protein</fullName>
    </submittedName>
</protein>
<dbReference type="InterPro" id="IPR052043">
    <property type="entry name" value="PolySaccharide_Degr_Enz"/>
</dbReference>
<dbReference type="SUPFAM" id="SSF50939">
    <property type="entry name" value="Sialidases"/>
    <property type="match status" value="1"/>
</dbReference>
<dbReference type="PROSITE" id="PS51257">
    <property type="entry name" value="PROKAR_LIPOPROTEIN"/>
    <property type="match status" value="1"/>
</dbReference>
<gene>
    <name evidence="2" type="ORF">PUND_09029</name>
</gene>
<dbReference type="Pfam" id="PF16153">
    <property type="entry name" value="DUF4861"/>
    <property type="match status" value="1"/>
</dbReference>
<keyword evidence="1 2" id="KW-0378">Hydrolase</keyword>
<evidence type="ECO:0000313" key="3">
    <source>
        <dbReference type="Proteomes" id="UP000016534"/>
    </source>
</evidence>
<comment type="caution">
    <text evidence="2">The sequence shown here is derived from an EMBL/GenBank/DDBJ whole genome shotgun (WGS) entry which is preliminary data.</text>
</comment>
<dbReference type="EMBL" id="AHCF02000017">
    <property type="protein sequence ID" value="ERG61242.1"/>
    <property type="molecule type" value="Genomic_DNA"/>
</dbReference>
<dbReference type="InterPro" id="IPR012341">
    <property type="entry name" value="6hp_glycosidase-like_sf"/>
</dbReference>
<dbReference type="PANTHER" id="PTHR33886:SF8">
    <property type="entry name" value="UNSATURATED RHAMNOGALACTURONAN HYDROLASE (EUROFUNG)"/>
    <property type="match status" value="1"/>
</dbReference>
<proteinExistence type="predicted"/>
<dbReference type="Gene3D" id="1.50.10.10">
    <property type="match status" value="1"/>
</dbReference>
<organism evidence="2 3">
    <name type="scientific">Pseudoalteromonas undina</name>
    <dbReference type="NCBI Taxonomy" id="43660"/>
    <lineage>
        <taxon>Bacteria</taxon>
        <taxon>Pseudomonadati</taxon>
        <taxon>Pseudomonadota</taxon>
        <taxon>Gammaproteobacteria</taxon>
        <taxon>Alteromonadales</taxon>
        <taxon>Pseudoalteromonadaceae</taxon>
        <taxon>Pseudoalteromonas</taxon>
    </lineage>
</organism>
<evidence type="ECO:0000256" key="1">
    <source>
        <dbReference type="ARBA" id="ARBA00022801"/>
    </source>
</evidence>
<reference evidence="2" key="2">
    <citation type="submission" date="2013-04" db="EMBL/GenBank/DDBJ databases">
        <title>Genome sequence of Pseudoalteromonas undina.</title>
        <authorList>
            <person name="Xie B.-B."/>
            <person name="Rong J.-C."/>
            <person name="Qin Q.-L."/>
            <person name="Shu Y.-L."/>
            <person name="Zhang Y.-Z."/>
        </authorList>
    </citation>
    <scope>NUCLEOTIDE SEQUENCE</scope>
    <source>
        <strain evidence="2">NCIMB 2128</strain>
    </source>
</reference>
<reference evidence="2" key="1">
    <citation type="journal article" date="2012" name="J. Bacteriol.">
        <title>Genome sequences of type strains of seven species of the marine bacterium Pseudoalteromonas.</title>
        <authorList>
            <person name="Xie B.B."/>
            <person name="Shu Y.L."/>
            <person name="Qin Q.L."/>
            <person name="Rong J.C."/>
            <person name="Zhang X.Y."/>
            <person name="Chen X.L."/>
            <person name="Shi M."/>
            <person name="He H.L."/>
            <person name="Zhou B.C."/>
            <person name="Zhang Y.Z."/>
        </authorList>
    </citation>
    <scope>NUCLEOTIDE SEQUENCE [LARGE SCALE GENOMIC DNA]</scope>
    <source>
        <strain evidence="2">NCIMB 2128</strain>
    </source>
</reference>
<dbReference type="SUPFAM" id="SSF48208">
    <property type="entry name" value="Six-hairpin glycosidases"/>
    <property type="match status" value="1"/>
</dbReference>
<dbReference type="InterPro" id="IPR032342">
    <property type="entry name" value="DUF4861"/>
</dbReference>
<dbReference type="Pfam" id="PF07470">
    <property type="entry name" value="Glyco_hydro_88"/>
    <property type="match status" value="1"/>
</dbReference>